<evidence type="ECO:0000313" key="2">
    <source>
        <dbReference type="EMBL" id="OBQ42867.1"/>
    </source>
</evidence>
<reference evidence="2 3" key="1">
    <citation type="submission" date="2015-09" db="EMBL/GenBank/DDBJ databases">
        <title>Aphanizomenon flos-aquae WA102.</title>
        <authorList>
            <person name="Driscoll C."/>
        </authorList>
    </citation>
    <scope>NUCLEOTIDE SEQUENCE [LARGE SCALE GENOMIC DNA]</scope>
    <source>
        <strain evidence="2">WA102</strain>
    </source>
</reference>
<accession>A0A1B7X0G7</accession>
<dbReference type="AlphaFoldDB" id="A0A1B7X0G7"/>
<sequence>MRLLPDGRADAVDFPAHGDGGAVEDARVPHQFADGRAGDVLAGEQRGLLEVEADVLGLAAEIREELADLDIRAGHLSALDRVAVCRPDDAAVYARVDCHDEMSHGKTL</sequence>
<proteinExistence type="predicted"/>
<evidence type="ECO:0000313" key="3">
    <source>
        <dbReference type="Proteomes" id="UP000092093"/>
    </source>
</evidence>
<evidence type="ECO:0000256" key="1">
    <source>
        <dbReference type="SAM" id="MobiDB-lite"/>
    </source>
</evidence>
<comment type="caution">
    <text evidence="2">The sequence shown here is derived from an EMBL/GenBank/DDBJ whole genome shotgun (WGS) entry which is preliminary data.</text>
</comment>
<feature type="region of interest" description="Disordered" evidence="1">
    <location>
        <begin position="1"/>
        <end position="20"/>
    </location>
</feature>
<feature type="compositionally biased region" description="Basic and acidic residues" evidence="1">
    <location>
        <begin position="1"/>
        <end position="11"/>
    </location>
</feature>
<gene>
    <name evidence="2" type="ORF">AN484_15375</name>
</gene>
<organism evidence="2 3">
    <name type="scientific">Aphanizomenon flos-aquae WA102</name>
    <dbReference type="NCBI Taxonomy" id="1710896"/>
    <lineage>
        <taxon>Bacteria</taxon>
        <taxon>Bacillati</taxon>
        <taxon>Cyanobacteriota</taxon>
        <taxon>Cyanophyceae</taxon>
        <taxon>Nostocales</taxon>
        <taxon>Aphanizomenonaceae</taxon>
        <taxon>Aphanizomenon</taxon>
    </lineage>
</organism>
<name>A0A1B7X0G7_APHFL</name>
<dbReference type="Proteomes" id="UP000092093">
    <property type="component" value="Unassembled WGS sequence"/>
</dbReference>
<dbReference type="EMBL" id="LJOW01000081">
    <property type="protein sequence ID" value="OBQ42867.1"/>
    <property type="molecule type" value="Genomic_DNA"/>
</dbReference>
<protein>
    <submittedName>
        <fullName evidence="2">Uncharacterized protein</fullName>
    </submittedName>
</protein>